<gene>
    <name evidence="7" type="ORF">B9T62_04895</name>
</gene>
<keyword evidence="8" id="KW-1185">Reference proteome</keyword>
<sequence>MSAVWITGIGMISRLGCTLPQIWEGLCNPAVEGVHGQTGPVAIPELLPRAKMRRMDRYAYMTVYTSQIIADEAGLENFRPERTGTIFNTGYGPLNTNLAFGESVAMGDPDCASPMLFSSTVSNACVGHVAIQLGLKGVSTVLMGSNHIGYSLDLLLDNRADAILTGGVEEYCEPLFRSFKSIGQSGSTQVPLSEGAATLLLERSSHVSSDRVPSVLCEVLAYSEGNLGGHPLVEPELILSSAGFLMVMSNALEQAGLTPDRIQLVIKAASGTASCDEAEAEALDRLFVDKVQTCAPKHALGETLGASLAMNTAIGALCLQKQEVPQPVLGSAASAELHYVLVNAYDVSGNLTSLVLGRAHE</sequence>
<dbReference type="PANTHER" id="PTHR11712">
    <property type="entry name" value="POLYKETIDE SYNTHASE-RELATED"/>
    <property type="match status" value="1"/>
</dbReference>
<dbReference type="InterPro" id="IPR000794">
    <property type="entry name" value="Beta-ketoacyl_synthase"/>
</dbReference>
<dbReference type="AlphaFoldDB" id="A0A2Z2K659"/>
<dbReference type="OrthoDB" id="2082535at2"/>
<evidence type="ECO:0000256" key="4">
    <source>
        <dbReference type="RuleBase" id="RU003694"/>
    </source>
</evidence>
<feature type="domain" description="Beta-ketoacyl synthase-like N-terminal" evidence="5">
    <location>
        <begin position="51"/>
        <end position="183"/>
    </location>
</feature>
<feature type="domain" description="Beta-ketoacyl synthase C-terminal" evidence="6">
    <location>
        <begin position="243"/>
        <end position="326"/>
    </location>
</feature>
<evidence type="ECO:0000256" key="1">
    <source>
        <dbReference type="ARBA" id="ARBA00008467"/>
    </source>
</evidence>
<keyword evidence="2 4" id="KW-0808">Transferase</keyword>
<dbReference type="InterPro" id="IPR014031">
    <property type="entry name" value="Ketoacyl_synth_C"/>
</dbReference>
<dbReference type="KEGG" id="pdh:B9T62_04895"/>
<dbReference type="InterPro" id="IPR014030">
    <property type="entry name" value="Ketoacyl_synth_N"/>
</dbReference>
<dbReference type="GO" id="GO:0006633">
    <property type="term" value="P:fatty acid biosynthetic process"/>
    <property type="evidence" value="ECO:0007669"/>
    <property type="project" value="TreeGrafter"/>
</dbReference>
<dbReference type="PANTHER" id="PTHR11712:SF322">
    <property type="entry name" value="POLYKETIDE BETA-KETOACYL SYNTHASE 2-RELATED"/>
    <property type="match status" value="1"/>
</dbReference>
<name>A0A2Z2K659_9BACL</name>
<evidence type="ECO:0000259" key="5">
    <source>
        <dbReference type="Pfam" id="PF00109"/>
    </source>
</evidence>
<evidence type="ECO:0000313" key="8">
    <source>
        <dbReference type="Proteomes" id="UP000249890"/>
    </source>
</evidence>
<keyword evidence="3" id="KW-0012">Acyltransferase</keyword>
<dbReference type="Pfam" id="PF02801">
    <property type="entry name" value="Ketoacyl-synt_C"/>
    <property type="match status" value="1"/>
</dbReference>
<dbReference type="InterPro" id="IPR016039">
    <property type="entry name" value="Thiolase-like"/>
</dbReference>
<evidence type="ECO:0000259" key="6">
    <source>
        <dbReference type="Pfam" id="PF02801"/>
    </source>
</evidence>
<dbReference type="GO" id="GO:0004315">
    <property type="term" value="F:3-oxoacyl-[acyl-carrier-protein] synthase activity"/>
    <property type="evidence" value="ECO:0007669"/>
    <property type="project" value="TreeGrafter"/>
</dbReference>
<evidence type="ECO:0000256" key="2">
    <source>
        <dbReference type="ARBA" id="ARBA00022679"/>
    </source>
</evidence>
<dbReference type="Gene3D" id="3.40.47.10">
    <property type="match status" value="2"/>
</dbReference>
<dbReference type="SUPFAM" id="SSF53901">
    <property type="entry name" value="Thiolase-like"/>
    <property type="match status" value="2"/>
</dbReference>
<reference evidence="7 8" key="1">
    <citation type="submission" date="2017-06" db="EMBL/GenBank/DDBJ databases">
        <title>Complete genome sequence of Paenibacillus donghaensis KCTC 13049T isolated from East Sea sediment, South Korea.</title>
        <authorList>
            <person name="Jung B.K."/>
            <person name="Hong S.-J."/>
            <person name="Shin J.-H."/>
        </authorList>
    </citation>
    <scope>NUCLEOTIDE SEQUENCE [LARGE SCALE GENOMIC DNA]</scope>
    <source>
        <strain evidence="7 8">KCTC 13049</strain>
    </source>
</reference>
<comment type="similarity">
    <text evidence="1 4">Belongs to the thiolase-like superfamily. Beta-ketoacyl-ACP synthases family.</text>
</comment>
<proteinExistence type="inferred from homology"/>
<protein>
    <recommendedName>
        <fullName evidence="9">Beta-ketoacyl synthase N-terminal domain-containing protein</fullName>
    </recommendedName>
</protein>
<dbReference type="Proteomes" id="UP000249890">
    <property type="component" value="Chromosome"/>
</dbReference>
<evidence type="ECO:0008006" key="9">
    <source>
        <dbReference type="Google" id="ProtNLM"/>
    </source>
</evidence>
<evidence type="ECO:0000313" key="7">
    <source>
        <dbReference type="EMBL" id="ASA20194.1"/>
    </source>
</evidence>
<organism evidence="7 8">
    <name type="scientific">Paenibacillus donghaensis</name>
    <dbReference type="NCBI Taxonomy" id="414771"/>
    <lineage>
        <taxon>Bacteria</taxon>
        <taxon>Bacillati</taxon>
        <taxon>Bacillota</taxon>
        <taxon>Bacilli</taxon>
        <taxon>Bacillales</taxon>
        <taxon>Paenibacillaceae</taxon>
        <taxon>Paenibacillus</taxon>
    </lineage>
</organism>
<dbReference type="RefSeq" id="WP_087914216.1">
    <property type="nucleotide sequence ID" value="NZ_CP021780.1"/>
</dbReference>
<evidence type="ECO:0000256" key="3">
    <source>
        <dbReference type="ARBA" id="ARBA00023315"/>
    </source>
</evidence>
<accession>A0A2Z2K659</accession>
<dbReference type="EMBL" id="CP021780">
    <property type="protein sequence ID" value="ASA20194.1"/>
    <property type="molecule type" value="Genomic_DNA"/>
</dbReference>
<dbReference type="Pfam" id="PF00109">
    <property type="entry name" value="ketoacyl-synt"/>
    <property type="match status" value="1"/>
</dbReference>